<dbReference type="AlphaFoldDB" id="A0AAV7UN74"/>
<evidence type="ECO:0000313" key="2">
    <source>
        <dbReference type="EMBL" id="KAJ1190480.1"/>
    </source>
</evidence>
<name>A0AAV7UN74_PLEWA</name>
<evidence type="ECO:0000256" key="1">
    <source>
        <dbReference type="SAM" id="MobiDB-lite"/>
    </source>
</evidence>
<gene>
    <name evidence="2" type="ORF">NDU88_007218</name>
</gene>
<accession>A0AAV7UN74</accession>
<sequence length="83" mass="9130">MRRCSWRSEVLERSRPAGVRLSYGSPSEREAGRGVPSPRQRDAVAGEAKSWGDCVPRGRVSLMAVHVKEKPEGESRPPGTETL</sequence>
<proteinExistence type="predicted"/>
<keyword evidence="3" id="KW-1185">Reference proteome</keyword>
<organism evidence="2 3">
    <name type="scientific">Pleurodeles waltl</name>
    <name type="common">Iberian ribbed newt</name>
    <dbReference type="NCBI Taxonomy" id="8319"/>
    <lineage>
        <taxon>Eukaryota</taxon>
        <taxon>Metazoa</taxon>
        <taxon>Chordata</taxon>
        <taxon>Craniata</taxon>
        <taxon>Vertebrata</taxon>
        <taxon>Euteleostomi</taxon>
        <taxon>Amphibia</taxon>
        <taxon>Batrachia</taxon>
        <taxon>Caudata</taxon>
        <taxon>Salamandroidea</taxon>
        <taxon>Salamandridae</taxon>
        <taxon>Pleurodelinae</taxon>
        <taxon>Pleurodeles</taxon>
    </lineage>
</organism>
<dbReference type="Proteomes" id="UP001066276">
    <property type="component" value="Chromosome 3_1"/>
</dbReference>
<feature type="region of interest" description="Disordered" evidence="1">
    <location>
        <begin position="15"/>
        <end position="49"/>
    </location>
</feature>
<evidence type="ECO:0000313" key="3">
    <source>
        <dbReference type="Proteomes" id="UP001066276"/>
    </source>
</evidence>
<comment type="caution">
    <text evidence="2">The sequence shown here is derived from an EMBL/GenBank/DDBJ whole genome shotgun (WGS) entry which is preliminary data.</text>
</comment>
<dbReference type="EMBL" id="JANPWB010000005">
    <property type="protein sequence ID" value="KAJ1190480.1"/>
    <property type="molecule type" value="Genomic_DNA"/>
</dbReference>
<protein>
    <submittedName>
        <fullName evidence="2">Uncharacterized protein</fullName>
    </submittedName>
</protein>
<reference evidence="2" key="1">
    <citation type="journal article" date="2022" name="bioRxiv">
        <title>Sequencing and chromosome-scale assembly of the giantPleurodeles waltlgenome.</title>
        <authorList>
            <person name="Brown T."/>
            <person name="Elewa A."/>
            <person name="Iarovenko S."/>
            <person name="Subramanian E."/>
            <person name="Araus A.J."/>
            <person name="Petzold A."/>
            <person name="Susuki M."/>
            <person name="Suzuki K.-i.T."/>
            <person name="Hayashi T."/>
            <person name="Toyoda A."/>
            <person name="Oliveira C."/>
            <person name="Osipova E."/>
            <person name="Leigh N.D."/>
            <person name="Simon A."/>
            <person name="Yun M.H."/>
        </authorList>
    </citation>
    <scope>NUCLEOTIDE SEQUENCE</scope>
    <source>
        <strain evidence="2">20211129_DDA</strain>
        <tissue evidence="2">Liver</tissue>
    </source>
</reference>